<protein>
    <submittedName>
        <fullName evidence="1">DUF72 domain-containing protein</fullName>
    </submittedName>
</protein>
<dbReference type="AlphaFoldDB" id="A0A5R9F929"/>
<dbReference type="InterPro" id="IPR002763">
    <property type="entry name" value="DUF72"/>
</dbReference>
<evidence type="ECO:0000313" key="1">
    <source>
        <dbReference type="EMBL" id="TLS38816.1"/>
    </source>
</evidence>
<dbReference type="OrthoDB" id="9780310at2"/>
<name>A0A5R9F929_9BACL</name>
<gene>
    <name evidence="1" type="ORF">FCL54_00425</name>
</gene>
<dbReference type="InterPro" id="IPR036520">
    <property type="entry name" value="UPF0759_sf"/>
</dbReference>
<dbReference type="PANTHER" id="PTHR30348">
    <property type="entry name" value="UNCHARACTERIZED PROTEIN YECE"/>
    <property type="match status" value="1"/>
</dbReference>
<dbReference type="SUPFAM" id="SSF117396">
    <property type="entry name" value="TM1631-like"/>
    <property type="match status" value="1"/>
</dbReference>
<proteinExistence type="predicted"/>
<dbReference type="PANTHER" id="PTHR30348:SF13">
    <property type="entry name" value="UPF0759 PROTEIN YUNF"/>
    <property type="match status" value="1"/>
</dbReference>
<dbReference type="Gene3D" id="3.20.20.410">
    <property type="entry name" value="Protein of unknown function UPF0759"/>
    <property type="match status" value="1"/>
</dbReference>
<evidence type="ECO:0000313" key="2">
    <source>
        <dbReference type="Proteomes" id="UP000308230"/>
    </source>
</evidence>
<dbReference type="Pfam" id="PF01904">
    <property type="entry name" value="DUF72"/>
    <property type="match status" value="1"/>
</dbReference>
<dbReference type="EMBL" id="SWLG01000001">
    <property type="protein sequence ID" value="TLS38816.1"/>
    <property type="molecule type" value="Genomic_DNA"/>
</dbReference>
<dbReference type="Proteomes" id="UP000308230">
    <property type="component" value="Unassembled WGS sequence"/>
</dbReference>
<sequence>MIYIGLTGWGDHDDLYPDKINSRDKLKAYASHFPIVEIDSSFYAVQPEKNYQKWASETPEGFRFIVKAYQGMTGHQRGENPFDSREEMFGAFKKSLTPIREANKLQMVLFQFPPWFDCKKEHVDILRYCKEHMEDIPVALEFRNQTWYLPQYYDKTLDFMRNEGWIHTVCDEPQAGIGSVPIVMEATDPETTFVRLHGRNTQGWLNPGDNKKWREVRYLYHYNKQELQEWKERLKRLEQMSKNIFLVFNNNSGGDAAENAKELIEMLEIEYTKLNPRQMDLFE</sequence>
<reference evidence="1 2" key="1">
    <citation type="submission" date="2019-04" db="EMBL/GenBank/DDBJ databases">
        <title>Bacillus caeni sp. nov., a bacterium isolated from mangrove sediment.</title>
        <authorList>
            <person name="Huang H."/>
            <person name="Mo K."/>
            <person name="Hu Y."/>
        </authorList>
    </citation>
    <scope>NUCLEOTIDE SEQUENCE [LARGE SCALE GENOMIC DNA]</scope>
    <source>
        <strain evidence="1 2">HB172195</strain>
    </source>
</reference>
<organism evidence="1 2">
    <name type="scientific">Exobacillus caeni</name>
    <dbReference type="NCBI Taxonomy" id="2574798"/>
    <lineage>
        <taxon>Bacteria</taxon>
        <taxon>Bacillati</taxon>
        <taxon>Bacillota</taxon>
        <taxon>Bacilli</taxon>
        <taxon>Bacillales</taxon>
        <taxon>Guptibacillaceae</taxon>
        <taxon>Exobacillus</taxon>
    </lineage>
</organism>
<accession>A0A5R9F929</accession>
<dbReference type="RefSeq" id="WP_138122043.1">
    <property type="nucleotide sequence ID" value="NZ_SWLG01000001.1"/>
</dbReference>
<keyword evidence="2" id="KW-1185">Reference proteome</keyword>
<comment type="caution">
    <text evidence="1">The sequence shown here is derived from an EMBL/GenBank/DDBJ whole genome shotgun (WGS) entry which is preliminary data.</text>
</comment>